<comment type="cofactor">
    <cofactor evidence="1">
        <name>FAD</name>
        <dbReference type="ChEBI" id="CHEBI:57692"/>
    </cofactor>
</comment>
<evidence type="ECO:0000256" key="1">
    <source>
        <dbReference type="ARBA" id="ARBA00001974"/>
    </source>
</evidence>
<evidence type="ECO:0000313" key="10">
    <source>
        <dbReference type="EMBL" id="KAL3688504.1"/>
    </source>
</evidence>
<sequence length="513" mass="55514">MRAYAIRFVSREEERSHLNIRAVDVCQSLVVMAYRRLSRESFRRFSSLSSRSASPPCFLHLNPLRAARSFGVYRPFRRDTSVICGPAGSCSAFHRKLHTISAATSCHEGSGSNVLATTAGVGLPREKVDCVVIGAGVVGLAIARELGQRGREVLVLEAADAIGTGTSSRNSEVIHAGIYYPAGSLKAKLCVAGKHELYRYCKERDIPHKNVGKLIVATKEDQFPVLDKIFSLGNANGVKDLQMLSAEKAMEVEPSLQCMKALLSPSTGIVDSHAFMLALQTDAEATGMTLALNSKVTRGGVTADGIELVVAESSSESPSENEQMILSAKLVVNAAGLHAQSVARRIDGLPADTIPKGYYARGCYFYLSGFSKPPFNHLIYPVPEDGGIGVHVTMDLGGQTRFGPDVEWLPELDDKELYPGRFDYYVNPRRGDKFYSEVRKYFPALSDGALQPGYSGIRPKLSGKGQPPADFVFQGRKVHGIPGLIQLYGIESPGLTASLGIAQFVGNLIVTEQ</sequence>
<comment type="similarity">
    <text evidence="6">Belongs to the L2HGDH family.</text>
</comment>
<evidence type="ECO:0000313" key="11">
    <source>
        <dbReference type="Proteomes" id="UP001633002"/>
    </source>
</evidence>
<evidence type="ECO:0000256" key="4">
    <source>
        <dbReference type="ARBA" id="ARBA00023002"/>
    </source>
</evidence>
<evidence type="ECO:0000259" key="9">
    <source>
        <dbReference type="Pfam" id="PF01266"/>
    </source>
</evidence>
<organism evidence="10 11">
    <name type="scientific">Riccia sorocarpa</name>
    <dbReference type="NCBI Taxonomy" id="122646"/>
    <lineage>
        <taxon>Eukaryota</taxon>
        <taxon>Viridiplantae</taxon>
        <taxon>Streptophyta</taxon>
        <taxon>Embryophyta</taxon>
        <taxon>Marchantiophyta</taxon>
        <taxon>Marchantiopsida</taxon>
        <taxon>Marchantiidae</taxon>
        <taxon>Marchantiales</taxon>
        <taxon>Ricciaceae</taxon>
        <taxon>Riccia</taxon>
    </lineage>
</organism>
<evidence type="ECO:0000256" key="6">
    <source>
        <dbReference type="ARBA" id="ARBA00037941"/>
    </source>
</evidence>
<dbReference type="Proteomes" id="UP001633002">
    <property type="component" value="Unassembled WGS sequence"/>
</dbReference>
<evidence type="ECO:0000256" key="8">
    <source>
        <dbReference type="ARBA" id="ARBA00041137"/>
    </source>
</evidence>
<dbReference type="InterPro" id="IPR036188">
    <property type="entry name" value="FAD/NAD-bd_sf"/>
</dbReference>
<proteinExistence type="inferred from homology"/>
<keyword evidence="11" id="KW-1185">Reference proteome</keyword>
<dbReference type="GO" id="GO:0047545">
    <property type="term" value="F:(S)-2-hydroxyglutarate dehydrogenase activity"/>
    <property type="evidence" value="ECO:0007669"/>
    <property type="project" value="UniProtKB-EC"/>
</dbReference>
<dbReference type="Gene3D" id="3.30.9.10">
    <property type="entry name" value="D-Amino Acid Oxidase, subunit A, domain 2"/>
    <property type="match status" value="1"/>
</dbReference>
<keyword evidence="4" id="KW-0560">Oxidoreductase</keyword>
<dbReference type="Pfam" id="PF01266">
    <property type="entry name" value="DAO"/>
    <property type="match status" value="1"/>
</dbReference>
<feature type="domain" description="FAD dependent oxidoreductase" evidence="9">
    <location>
        <begin position="129"/>
        <end position="505"/>
    </location>
</feature>
<dbReference type="AlphaFoldDB" id="A0ABD3HGM1"/>
<dbReference type="PANTHER" id="PTHR43104">
    <property type="entry name" value="L-2-HYDROXYGLUTARATE DEHYDROGENASE, MITOCHONDRIAL"/>
    <property type="match status" value="1"/>
</dbReference>
<keyword evidence="2" id="KW-0285">Flavoprotein</keyword>
<reference evidence="10 11" key="1">
    <citation type="submission" date="2024-09" db="EMBL/GenBank/DDBJ databases">
        <title>Chromosome-scale assembly of Riccia sorocarpa.</title>
        <authorList>
            <person name="Paukszto L."/>
        </authorList>
    </citation>
    <scope>NUCLEOTIDE SEQUENCE [LARGE SCALE GENOMIC DNA]</scope>
    <source>
        <strain evidence="10">LP-2024</strain>
        <tissue evidence="10">Aerial parts of the thallus</tissue>
    </source>
</reference>
<name>A0ABD3HGM1_9MARC</name>
<evidence type="ECO:0000256" key="2">
    <source>
        <dbReference type="ARBA" id="ARBA00022630"/>
    </source>
</evidence>
<dbReference type="PANTHER" id="PTHR43104:SF4">
    <property type="entry name" value="L-2-HYDROXYGLUTARATE DEHYDROGENASE, MITOCHONDRIAL"/>
    <property type="match status" value="1"/>
</dbReference>
<gene>
    <name evidence="10" type="ORF">R1sor_014813</name>
</gene>
<dbReference type="EMBL" id="JBJQOH010000004">
    <property type="protein sequence ID" value="KAL3688504.1"/>
    <property type="molecule type" value="Genomic_DNA"/>
</dbReference>
<protein>
    <recommendedName>
        <fullName evidence="8">L-2-hydroxyglutarate dehydrogenase, mitochondrial</fullName>
        <ecNumber evidence="7">1.1.99.2</ecNumber>
    </recommendedName>
</protein>
<dbReference type="SUPFAM" id="SSF51905">
    <property type="entry name" value="FAD/NAD(P)-binding domain"/>
    <property type="match status" value="1"/>
</dbReference>
<keyword evidence="3" id="KW-0274">FAD</keyword>
<accession>A0ABD3HGM1</accession>
<comment type="caution">
    <text evidence="10">The sequence shown here is derived from an EMBL/GenBank/DDBJ whole genome shotgun (WGS) entry which is preliminary data.</text>
</comment>
<comment type="catalytic activity">
    <reaction evidence="5">
        <text>(S)-2-hydroxyglutarate + A = 2-oxoglutarate + AH2</text>
        <dbReference type="Rhea" id="RHEA:21252"/>
        <dbReference type="ChEBI" id="CHEBI:13193"/>
        <dbReference type="ChEBI" id="CHEBI:16782"/>
        <dbReference type="ChEBI" id="CHEBI:16810"/>
        <dbReference type="ChEBI" id="CHEBI:17499"/>
        <dbReference type="EC" id="1.1.99.2"/>
    </reaction>
</comment>
<evidence type="ECO:0000256" key="7">
    <source>
        <dbReference type="ARBA" id="ARBA00038878"/>
    </source>
</evidence>
<evidence type="ECO:0000256" key="3">
    <source>
        <dbReference type="ARBA" id="ARBA00022827"/>
    </source>
</evidence>
<dbReference type="EC" id="1.1.99.2" evidence="7"/>
<evidence type="ECO:0000256" key="5">
    <source>
        <dbReference type="ARBA" id="ARBA00036066"/>
    </source>
</evidence>
<dbReference type="InterPro" id="IPR006076">
    <property type="entry name" value="FAD-dep_OxRdtase"/>
</dbReference>
<dbReference type="Gene3D" id="3.50.50.60">
    <property type="entry name" value="FAD/NAD(P)-binding domain"/>
    <property type="match status" value="1"/>
</dbReference>